<evidence type="ECO:0000256" key="5">
    <source>
        <dbReference type="ARBA" id="ARBA00023136"/>
    </source>
</evidence>
<evidence type="ECO:0000256" key="3">
    <source>
        <dbReference type="ARBA" id="ARBA00022692"/>
    </source>
</evidence>
<dbReference type="Gene3D" id="2.40.30.170">
    <property type="match status" value="1"/>
</dbReference>
<keyword evidence="3 6" id="KW-0812">Transmembrane</keyword>
<dbReference type="AlphaFoldDB" id="A0A9X7QIE7"/>
<protein>
    <submittedName>
        <fullName evidence="7">HlyD family efflux transporter periplasmic adaptor subunit</fullName>
    </submittedName>
</protein>
<dbReference type="InterPro" id="IPR050739">
    <property type="entry name" value="MFP"/>
</dbReference>
<dbReference type="GO" id="GO:0016020">
    <property type="term" value="C:membrane"/>
    <property type="evidence" value="ECO:0007669"/>
    <property type="project" value="UniProtKB-SubCell"/>
</dbReference>
<comment type="subcellular location">
    <subcellularLocation>
        <location evidence="1">Membrane</location>
        <topology evidence="1">Single-pass membrane protein</topology>
    </subcellularLocation>
</comment>
<organism evidence="7 8">
    <name type="scientific">Bacillus cereus</name>
    <dbReference type="NCBI Taxonomy" id="1396"/>
    <lineage>
        <taxon>Bacteria</taxon>
        <taxon>Bacillati</taxon>
        <taxon>Bacillota</taxon>
        <taxon>Bacilli</taxon>
        <taxon>Bacillales</taxon>
        <taxon>Bacillaceae</taxon>
        <taxon>Bacillus</taxon>
        <taxon>Bacillus cereus group</taxon>
    </lineage>
</organism>
<comment type="similarity">
    <text evidence="2">Belongs to the membrane fusion protein (MFP) (TC 8.A.1) family.</text>
</comment>
<dbReference type="EMBL" id="CP031778">
    <property type="protein sequence ID" value="QDZ72008.1"/>
    <property type="molecule type" value="Genomic_DNA"/>
</dbReference>
<feature type="transmembrane region" description="Helical" evidence="6">
    <location>
        <begin position="24"/>
        <end position="45"/>
    </location>
</feature>
<keyword evidence="5 6" id="KW-0472">Membrane</keyword>
<name>A0A9X7QIE7_BACCE</name>
<evidence type="ECO:0000256" key="2">
    <source>
        <dbReference type="ARBA" id="ARBA00009477"/>
    </source>
</evidence>
<keyword evidence="4 6" id="KW-1133">Transmembrane helix</keyword>
<gene>
    <name evidence="7" type="ORF">D0437_02270</name>
</gene>
<accession>A0A9X7QIE7</accession>
<sequence length="303" mass="34436">MSKIYTFEELADSVELLEKKQPSFIIKLVLFIFFVMIGGGFWIYLGEVEITTKGTVIVQDISEKIIIRADSAVTVDKILVRSGDKVRKGDILIKLNERELIHTQEKLKGEIKYLNEKRDVLLNLKRDILMNQPNDKVAITEFDKQIILLEEELSNNEQVLNQPLKEAKNIRAPHAGRIQFHSDLKSGETINSGDKLISIILKDDKRMKVLLPPEEIGNLKVGDKIKYDFNIGNNNQQSGTVISVSPLPIFDEVSKNYVYELEGTIDNKTSKLLHVGMNGIATIVTDKEALWEFVLRKLGFINE</sequence>
<dbReference type="Gene3D" id="2.40.50.100">
    <property type="match status" value="1"/>
</dbReference>
<evidence type="ECO:0000313" key="7">
    <source>
        <dbReference type="EMBL" id="QDZ72008.1"/>
    </source>
</evidence>
<dbReference type="Proteomes" id="UP000321735">
    <property type="component" value="Chromosome"/>
</dbReference>
<dbReference type="PANTHER" id="PTHR30386:SF26">
    <property type="entry name" value="TRANSPORT PROTEIN COMB"/>
    <property type="match status" value="1"/>
</dbReference>
<proteinExistence type="inferred from homology"/>
<evidence type="ECO:0000256" key="4">
    <source>
        <dbReference type="ARBA" id="ARBA00022989"/>
    </source>
</evidence>
<evidence type="ECO:0000256" key="1">
    <source>
        <dbReference type="ARBA" id="ARBA00004167"/>
    </source>
</evidence>
<evidence type="ECO:0000313" key="8">
    <source>
        <dbReference type="Proteomes" id="UP000321735"/>
    </source>
</evidence>
<dbReference type="RefSeq" id="WP_061140029.1">
    <property type="nucleotide sequence ID" value="NZ_CP031778.1"/>
</dbReference>
<dbReference type="PANTHER" id="PTHR30386">
    <property type="entry name" value="MEMBRANE FUSION SUBUNIT OF EMRAB-TOLC MULTIDRUG EFFLUX PUMP"/>
    <property type="match status" value="1"/>
</dbReference>
<reference evidence="7 8" key="1">
    <citation type="journal article" date="2019" name="Ecotoxicol. Environ. Saf.">
        <title>Microbial characterization of heavy metal resistant bacterial strains isolated from an electroplating wastewater treatment plant.</title>
        <authorList>
            <person name="Cai X."/>
            <person name="Zheng X."/>
            <person name="Zhang D."/>
            <person name="Iqbal W."/>
            <person name="Liu C."/>
            <person name="Yang B."/>
            <person name="Zhao X."/>
            <person name="Lu X."/>
            <person name="Mao Y."/>
        </authorList>
    </citation>
    <scope>NUCLEOTIDE SEQUENCE [LARGE SCALE GENOMIC DNA]</scope>
    <source>
        <strain evidence="7 8">Co1-1</strain>
    </source>
</reference>
<evidence type="ECO:0000256" key="6">
    <source>
        <dbReference type="SAM" id="Phobius"/>
    </source>
</evidence>